<dbReference type="RefSeq" id="WP_188620315.1">
    <property type="nucleotide sequence ID" value="NZ_BMJE01000003.1"/>
</dbReference>
<dbReference type="Proteomes" id="UP000615760">
    <property type="component" value="Unassembled WGS sequence"/>
</dbReference>
<comment type="caution">
    <text evidence="1">The sequence shown here is derived from an EMBL/GenBank/DDBJ whole genome shotgun (WGS) entry which is preliminary data.</text>
</comment>
<organism evidence="1 2">
    <name type="scientific">Flavobacterium suaedae</name>
    <dbReference type="NCBI Taxonomy" id="1767027"/>
    <lineage>
        <taxon>Bacteria</taxon>
        <taxon>Pseudomonadati</taxon>
        <taxon>Bacteroidota</taxon>
        <taxon>Flavobacteriia</taxon>
        <taxon>Flavobacteriales</taxon>
        <taxon>Flavobacteriaceae</taxon>
        <taxon>Flavobacterium</taxon>
    </lineage>
</organism>
<proteinExistence type="predicted"/>
<reference evidence="2" key="1">
    <citation type="journal article" date="2019" name="Int. J. Syst. Evol. Microbiol.">
        <title>The Global Catalogue of Microorganisms (GCM) 10K type strain sequencing project: providing services to taxonomists for standard genome sequencing and annotation.</title>
        <authorList>
            <consortium name="The Broad Institute Genomics Platform"/>
            <consortium name="The Broad Institute Genome Sequencing Center for Infectious Disease"/>
            <person name="Wu L."/>
            <person name="Ma J."/>
        </authorList>
    </citation>
    <scope>NUCLEOTIDE SEQUENCE [LARGE SCALE GENOMIC DNA]</scope>
    <source>
        <strain evidence="2">CGMCC 1.15461</strain>
    </source>
</reference>
<gene>
    <name evidence="1" type="ORF">GCM10007424_11590</name>
</gene>
<protein>
    <submittedName>
        <fullName evidence="1">General secretion pathway protein</fullName>
    </submittedName>
</protein>
<evidence type="ECO:0000313" key="2">
    <source>
        <dbReference type="Proteomes" id="UP000615760"/>
    </source>
</evidence>
<keyword evidence="2" id="KW-1185">Reference proteome</keyword>
<accession>A0ABQ1JPA0</accession>
<name>A0ABQ1JPA0_9FLAO</name>
<dbReference type="EMBL" id="BMJE01000003">
    <property type="protein sequence ID" value="GGB73366.1"/>
    <property type="molecule type" value="Genomic_DNA"/>
</dbReference>
<sequence length="179" mass="20677">MKLNKNNKLLLLVLALLLYLCYSFAFSKTINYYKEYQSKKELVNSALSNPDMLKQLTIRKHQLDTILAQYAIAQGESFQNELLKKITALSTKYHLKITDFKEPHVITDNGVKTSSYIFTLEGSFNDMALLINTVENDITLGAVKSVSFIKHRNYRTYRDFLTGEIILQKNETVKEKPQQ</sequence>
<evidence type="ECO:0000313" key="1">
    <source>
        <dbReference type="EMBL" id="GGB73366.1"/>
    </source>
</evidence>